<dbReference type="AlphaFoldDB" id="A0AAD8KXI2"/>
<dbReference type="EMBL" id="JAUHHV010000002">
    <property type="protein sequence ID" value="KAK1431504.1"/>
    <property type="molecule type" value="Genomic_DNA"/>
</dbReference>
<evidence type="ECO:0000313" key="2">
    <source>
        <dbReference type="Proteomes" id="UP001229421"/>
    </source>
</evidence>
<gene>
    <name evidence="1" type="ORF">QVD17_07964</name>
</gene>
<evidence type="ECO:0000313" key="1">
    <source>
        <dbReference type="EMBL" id="KAK1431504.1"/>
    </source>
</evidence>
<reference evidence="1" key="1">
    <citation type="journal article" date="2023" name="bioRxiv">
        <title>Improved chromosome-level genome assembly for marigold (Tagetes erecta).</title>
        <authorList>
            <person name="Jiang F."/>
            <person name="Yuan L."/>
            <person name="Wang S."/>
            <person name="Wang H."/>
            <person name="Xu D."/>
            <person name="Wang A."/>
            <person name="Fan W."/>
        </authorList>
    </citation>
    <scope>NUCLEOTIDE SEQUENCE</scope>
    <source>
        <strain evidence="1">WSJ</strain>
        <tissue evidence="1">Leaf</tissue>
    </source>
</reference>
<dbReference type="Proteomes" id="UP001229421">
    <property type="component" value="Unassembled WGS sequence"/>
</dbReference>
<proteinExistence type="predicted"/>
<organism evidence="1 2">
    <name type="scientific">Tagetes erecta</name>
    <name type="common">African marigold</name>
    <dbReference type="NCBI Taxonomy" id="13708"/>
    <lineage>
        <taxon>Eukaryota</taxon>
        <taxon>Viridiplantae</taxon>
        <taxon>Streptophyta</taxon>
        <taxon>Embryophyta</taxon>
        <taxon>Tracheophyta</taxon>
        <taxon>Spermatophyta</taxon>
        <taxon>Magnoliopsida</taxon>
        <taxon>eudicotyledons</taxon>
        <taxon>Gunneridae</taxon>
        <taxon>Pentapetalae</taxon>
        <taxon>asterids</taxon>
        <taxon>campanulids</taxon>
        <taxon>Asterales</taxon>
        <taxon>Asteraceae</taxon>
        <taxon>Asteroideae</taxon>
        <taxon>Heliantheae alliance</taxon>
        <taxon>Tageteae</taxon>
        <taxon>Tagetes</taxon>
    </lineage>
</organism>
<keyword evidence="2" id="KW-1185">Reference proteome</keyword>
<sequence>MGAERLVYPCMRRLRAIAFSAIWWDLLVNVTVTKGLHYTASIVTTTVLAQIINLKFITFQASHLLYTKRICIQLQG</sequence>
<comment type="caution">
    <text evidence="1">The sequence shown here is derived from an EMBL/GenBank/DDBJ whole genome shotgun (WGS) entry which is preliminary data.</text>
</comment>
<accession>A0AAD8KXI2</accession>
<name>A0AAD8KXI2_TARER</name>
<protein>
    <submittedName>
        <fullName evidence="1">Uncharacterized protein</fullName>
    </submittedName>
</protein>